<accession>A0ABS5LNV7</accession>
<dbReference type="EC" id="3.5.99.10" evidence="2"/>
<dbReference type="CDD" id="cd06150">
    <property type="entry name" value="YjgF_YER057c_UK114_like_2"/>
    <property type="match status" value="1"/>
</dbReference>
<dbReference type="PANTHER" id="PTHR47328:SF1">
    <property type="entry name" value="RUTC FAMILY PROTEIN YOAB"/>
    <property type="match status" value="1"/>
</dbReference>
<reference evidence="2 3" key="1">
    <citation type="submission" date="2020-03" db="EMBL/GenBank/DDBJ databases">
        <title>The role of nitrogen metabolism on polyethylene biodegradation.</title>
        <authorList>
            <person name="Peixoto J."/>
            <person name="Vizzotto C.S."/>
            <person name="Ramos A."/>
            <person name="Alves G."/>
            <person name="Steindorff A."/>
            <person name="Kruger R."/>
        </authorList>
    </citation>
    <scope>NUCLEOTIDE SEQUENCE [LARGE SCALE GENOMIC DNA]</scope>
    <source>
        <strain evidence="2 3">PE63</strain>
    </source>
</reference>
<proteinExistence type="inferred from homology"/>
<comment type="caution">
    <text evidence="2">The sequence shown here is derived from an EMBL/GenBank/DDBJ whole genome shotgun (WGS) entry which is preliminary data.</text>
</comment>
<dbReference type="PANTHER" id="PTHR47328">
    <property type="match status" value="1"/>
</dbReference>
<evidence type="ECO:0000313" key="2">
    <source>
        <dbReference type="EMBL" id="MBS3018181.1"/>
    </source>
</evidence>
<dbReference type="InterPro" id="IPR006175">
    <property type="entry name" value="YjgF/YER057c/UK114"/>
</dbReference>
<dbReference type="EMBL" id="JAANES010000001">
    <property type="protein sequence ID" value="MBS3018181.1"/>
    <property type="molecule type" value="Genomic_DNA"/>
</dbReference>
<dbReference type="PROSITE" id="PS01094">
    <property type="entry name" value="UPF0076"/>
    <property type="match status" value="1"/>
</dbReference>
<dbReference type="InterPro" id="IPR035959">
    <property type="entry name" value="RutC-like_sf"/>
</dbReference>
<name>A0ABS5LNV7_9BURK</name>
<protein>
    <submittedName>
        <fullName evidence="2">2-iminobutanoate/2-iminopropanoate deaminase</fullName>
        <ecNumber evidence="2">3.5.99.10</ecNumber>
    </submittedName>
</protein>
<dbReference type="InterPro" id="IPR035709">
    <property type="entry name" value="YoaB-like"/>
</dbReference>
<dbReference type="GO" id="GO:0120241">
    <property type="term" value="F:2-iminobutanoate/2-iminopropanoate deaminase"/>
    <property type="evidence" value="ECO:0007669"/>
    <property type="project" value="UniProtKB-EC"/>
</dbReference>
<evidence type="ECO:0000313" key="3">
    <source>
        <dbReference type="Proteomes" id="UP001647436"/>
    </source>
</evidence>
<evidence type="ECO:0000256" key="1">
    <source>
        <dbReference type="ARBA" id="ARBA00010552"/>
    </source>
</evidence>
<gene>
    <name evidence="2" type="primary">yabJ</name>
    <name evidence="2" type="ORF">DJFAAGMI_00912</name>
</gene>
<sequence>MAVFGNTIYLAGQVPSDGIHDIKAQTADVLATIDRLLSEGGGSKQSILMATVYLADMADYAGMNEAWDAWVPAGNAPPRAAVEAKLAKPEWRVEIVVVAARI</sequence>
<dbReference type="SUPFAM" id="SSF55298">
    <property type="entry name" value="YjgF-like"/>
    <property type="match status" value="1"/>
</dbReference>
<dbReference type="Pfam" id="PF01042">
    <property type="entry name" value="Ribonuc_L-PSP"/>
    <property type="match status" value="1"/>
</dbReference>
<dbReference type="Gene3D" id="3.30.1330.40">
    <property type="entry name" value="RutC-like"/>
    <property type="match status" value="1"/>
</dbReference>
<dbReference type="Proteomes" id="UP001647436">
    <property type="component" value="Unassembled WGS sequence"/>
</dbReference>
<keyword evidence="3" id="KW-1185">Reference proteome</keyword>
<comment type="similarity">
    <text evidence="1">Belongs to the RutC family.</text>
</comment>
<organism evidence="2 3">
    <name type="scientific">Comamonas brasiliensis</name>
    <dbReference type="NCBI Taxonomy" id="1812482"/>
    <lineage>
        <taxon>Bacteria</taxon>
        <taxon>Pseudomonadati</taxon>
        <taxon>Pseudomonadota</taxon>
        <taxon>Betaproteobacteria</taxon>
        <taxon>Burkholderiales</taxon>
        <taxon>Comamonadaceae</taxon>
        <taxon>Comamonas</taxon>
    </lineage>
</organism>
<dbReference type="InterPro" id="IPR019897">
    <property type="entry name" value="RidA_CS"/>
</dbReference>
<keyword evidence="2" id="KW-0378">Hydrolase</keyword>